<reference evidence="3" key="1">
    <citation type="journal article" date="2017" name="Int. J. Syst. Evol. Microbiol.">
        <title>Notoacmeibacter marinus gen. nov., sp. nov., isolated from the gut of a limpet and proposal of Notoacmeibacteraceae fam. nov. in the order Rhizobiales of the class Alphaproteobacteria.</title>
        <authorList>
            <person name="Huang Z."/>
            <person name="Guo F."/>
            <person name="Lai Q."/>
        </authorList>
    </citation>
    <scope>NUCLEOTIDE SEQUENCE [LARGE SCALE GENOMIC DNA]</scope>
    <source>
        <strain evidence="3">XMTR2A4</strain>
    </source>
</reference>
<dbReference type="InterPro" id="IPR028082">
    <property type="entry name" value="Peripla_BP_I"/>
</dbReference>
<evidence type="ECO:0000256" key="1">
    <source>
        <dbReference type="SAM" id="MobiDB-lite"/>
    </source>
</evidence>
<dbReference type="AlphaFoldDB" id="A0A231UXQ4"/>
<protein>
    <submittedName>
        <fullName evidence="2">Uncharacterized protein</fullName>
    </submittedName>
</protein>
<evidence type="ECO:0000313" key="2">
    <source>
        <dbReference type="EMBL" id="OXT00743.1"/>
    </source>
</evidence>
<dbReference type="Gene3D" id="3.40.50.2300">
    <property type="match status" value="2"/>
</dbReference>
<dbReference type="SUPFAM" id="SSF53822">
    <property type="entry name" value="Periplasmic binding protein-like I"/>
    <property type="match status" value="1"/>
</dbReference>
<sequence>MNRVIASMIDDRPMRSAMASCSEAGFAICGFLPLPLGHLLARSLWPCPVGFRSRRALAGSIGVVLAVLSMLAAPAAAQERNAGSGPAETATEKRASEQGRSAALPEEPLKILYFRRAERRADGAAEFGEGLVDAVTAINGREGGVNNVPVVLRQCDALPVDGATSLLDDSACGGEAKGALLAIVWPREPVERFVMAGEQAGLPLLAPVSRDILADGERLRWSFAPPVSEAGQAVALLQLVRQADANGEVASRIGLFHTTDAWGVGMRDTLITLADLGGVTLQTYSVRPGEAQDVVSTFRDFGGSPPERLIVWGNDSLSDTVLREAVKRDYPTVRIVGGFADGAFETVQDLGMRAKGFRVAALAAFGSLDASTRTTVESGLPDEDAAPVSPLRMAGQLIGAFSIEALGAAQELAEARMPARADVRNALERVRLRPQRMRALDLAEPSAAIGLSCEDHAGALQPTLLQWDGERFVRLAAPEAKSVPLALIAARGDRAKRIVSEMGGKPAATPACPQTDRAG</sequence>
<evidence type="ECO:0000313" key="3">
    <source>
        <dbReference type="Proteomes" id="UP000215405"/>
    </source>
</evidence>
<name>A0A231UXQ4_9HYPH</name>
<feature type="region of interest" description="Disordered" evidence="1">
    <location>
        <begin position="79"/>
        <end position="101"/>
    </location>
</feature>
<organism evidence="2 3">
    <name type="scientific">Notoacmeibacter marinus</name>
    <dbReference type="NCBI Taxonomy" id="1876515"/>
    <lineage>
        <taxon>Bacteria</taxon>
        <taxon>Pseudomonadati</taxon>
        <taxon>Pseudomonadota</taxon>
        <taxon>Alphaproteobacteria</taxon>
        <taxon>Hyphomicrobiales</taxon>
        <taxon>Notoacmeibacteraceae</taxon>
        <taxon>Notoacmeibacter</taxon>
    </lineage>
</organism>
<dbReference type="EMBL" id="NBYO01000002">
    <property type="protein sequence ID" value="OXT00743.1"/>
    <property type="molecule type" value="Genomic_DNA"/>
</dbReference>
<comment type="caution">
    <text evidence="2">The sequence shown here is derived from an EMBL/GenBank/DDBJ whole genome shotgun (WGS) entry which is preliminary data.</text>
</comment>
<dbReference type="Proteomes" id="UP000215405">
    <property type="component" value="Unassembled WGS sequence"/>
</dbReference>
<gene>
    <name evidence="2" type="ORF">B7H23_11730</name>
</gene>
<proteinExistence type="predicted"/>
<keyword evidence="3" id="KW-1185">Reference proteome</keyword>
<accession>A0A231UXQ4</accession>